<name>A0AAX2CD33_9BACI</name>
<reference evidence="1 2" key="1">
    <citation type="submission" date="2016-08" db="EMBL/GenBank/DDBJ databases">
        <authorList>
            <person name="Loux V."/>
            <person name="Rue O."/>
        </authorList>
    </citation>
    <scope>NUCLEOTIDE SEQUENCE [LARGE SCALE GENOMIC DNA]</scope>
    <source>
        <strain evidence="1 2">AFSSA_08CEB44bac</strain>
    </source>
</reference>
<dbReference type="EMBL" id="FMIK01000017">
    <property type="protein sequence ID" value="SCL85756.1"/>
    <property type="molecule type" value="Genomic_DNA"/>
</dbReference>
<accession>A0AAX2CD33</accession>
<protein>
    <submittedName>
        <fullName evidence="1">Uncharacterized protein</fullName>
    </submittedName>
</protein>
<comment type="caution">
    <text evidence="1">The sequence shown here is derived from an EMBL/GenBank/DDBJ whole genome shotgun (WGS) entry which is preliminary data.</text>
</comment>
<gene>
    <name evidence="1" type="ORF">BCB44BAC_00817</name>
</gene>
<proteinExistence type="predicted"/>
<organism evidence="1 2">
    <name type="scientific">Bacillus cytotoxicus</name>
    <dbReference type="NCBI Taxonomy" id="580165"/>
    <lineage>
        <taxon>Bacteria</taxon>
        <taxon>Bacillati</taxon>
        <taxon>Bacillota</taxon>
        <taxon>Bacilli</taxon>
        <taxon>Bacillales</taxon>
        <taxon>Bacillaceae</taxon>
        <taxon>Bacillus</taxon>
        <taxon>Bacillus cereus group</taxon>
    </lineage>
</organism>
<dbReference type="Proteomes" id="UP000242164">
    <property type="component" value="Unassembled WGS sequence"/>
</dbReference>
<dbReference type="AlphaFoldDB" id="A0AAX2CD33"/>
<sequence>MKIKQDTIVKPLPSEELIKNMEIFGD</sequence>
<evidence type="ECO:0000313" key="1">
    <source>
        <dbReference type="EMBL" id="SCL85756.1"/>
    </source>
</evidence>
<evidence type="ECO:0000313" key="2">
    <source>
        <dbReference type="Proteomes" id="UP000242164"/>
    </source>
</evidence>